<evidence type="ECO:0000256" key="1">
    <source>
        <dbReference type="SAM" id="SignalP"/>
    </source>
</evidence>
<evidence type="ECO:0000313" key="2">
    <source>
        <dbReference type="EMBL" id="QJR13980.1"/>
    </source>
</evidence>
<dbReference type="InParanoid" id="A0A6M4H3H2"/>
<organism evidence="2 3">
    <name type="scientific">Usitatibacter palustris</name>
    <dbReference type="NCBI Taxonomy" id="2732487"/>
    <lineage>
        <taxon>Bacteria</taxon>
        <taxon>Pseudomonadati</taxon>
        <taxon>Pseudomonadota</taxon>
        <taxon>Betaproteobacteria</taxon>
        <taxon>Nitrosomonadales</taxon>
        <taxon>Usitatibacteraceae</taxon>
        <taxon>Usitatibacter</taxon>
    </lineage>
</organism>
<dbReference type="KEGG" id="upl:DSM104440_00772"/>
<proteinExistence type="predicted"/>
<dbReference type="RefSeq" id="WP_171160778.1">
    <property type="nucleotide sequence ID" value="NZ_CP053073.1"/>
</dbReference>
<sequence>MLNVKTLSAGLALAAGLGFAGSTFAENAALDFKLVNKTGYTIEKVYISPSKKDSWGKPINAKPIKNGDHLNVKWKDAAKAQDYDLRAVYKDGGAPVWKSLDPTTFSTLTLKWDKKADKTVAVKER</sequence>
<protein>
    <recommendedName>
        <fullName evidence="4">Argininosuccinate lyase</fullName>
    </recommendedName>
</protein>
<keyword evidence="3" id="KW-1185">Reference proteome</keyword>
<feature type="signal peptide" evidence="1">
    <location>
        <begin position="1"/>
        <end position="25"/>
    </location>
</feature>
<evidence type="ECO:0000313" key="3">
    <source>
        <dbReference type="Proteomes" id="UP000503096"/>
    </source>
</evidence>
<gene>
    <name evidence="2" type="ORF">DSM104440_00772</name>
</gene>
<reference evidence="2 3" key="1">
    <citation type="submission" date="2020-04" db="EMBL/GenBank/DDBJ databases">
        <title>Usitatibacter rugosus gen. nov., sp. nov. and Usitatibacter palustris sp. nov., novel members of Usitatibacteraceae fam. nov. within the order Nitrosomonadales isolated from soil.</title>
        <authorList>
            <person name="Huber K.J."/>
            <person name="Neumann-Schaal M."/>
            <person name="Geppert A."/>
            <person name="Luckner M."/>
            <person name="Wanner G."/>
            <person name="Overmann J."/>
        </authorList>
    </citation>
    <scope>NUCLEOTIDE SEQUENCE [LARGE SCALE GENOMIC DNA]</scope>
    <source>
        <strain evidence="2 3">Swamp67</strain>
    </source>
</reference>
<name>A0A6M4H3H2_9PROT</name>
<accession>A0A6M4H3H2</accession>
<evidence type="ECO:0008006" key="4">
    <source>
        <dbReference type="Google" id="ProtNLM"/>
    </source>
</evidence>
<feature type="chain" id="PRO_5027116614" description="Argininosuccinate lyase" evidence="1">
    <location>
        <begin position="26"/>
        <end position="125"/>
    </location>
</feature>
<keyword evidence="1" id="KW-0732">Signal</keyword>
<dbReference type="Proteomes" id="UP000503096">
    <property type="component" value="Chromosome"/>
</dbReference>
<dbReference type="AlphaFoldDB" id="A0A6M4H3H2"/>
<dbReference type="EMBL" id="CP053073">
    <property type="protein sequence ID" value="QJR13980.1"/>
    <property type="molecule type" value="Genomic_DNA"/>
</dbReference>